<organism evidence="2 3">
    <name type="scientific">Escherichia coli</name>
    <dbReference type="NCBI Taxonomy" id="562"/>
    <lineage>
        <taxon>Bacteria</taxon>
        <taxon>Pseudomonadati</taxon>
        <taxon>Pseudomonadota</taxon>
        <taxon>Gammaproteobacteria</taxon>
        <taxon>Enterobacterales</taxon>
        <taxon>Enterobacteriaceae</taxon>
        <taxon>Escherichia</taxon>
    </lineage>
</organism>
<gene>
    <name evidence="2" type="ORF">NCTC10974_05759</name>
</gene>
<name>A0A485JMF4_ECOLX</name>
<feature type="domain" description="ImpA N-terminal" evidence="1">
    <location>
        <begin position="9"/>
        <end position="130"/>
    </location>
</feature>
<accession>A0A485JMF4</accession>
<protein>
    <submittedName>
        <fullName evidence="2">Putative type VI secretion protein</fullName>
    </submittedName>
</protein>
<dbReference type="NCBIfam" id="TIGR03363">
    <property type="entry name" value="VI_chp_8"/>
    <property type="match status" value="1"/>
</dbReference>
<evidence type="ECO:0000259" key="1">
    <source>
        <dbReference type="Pfam" id="PF06812"/>
    </source>
</evidence>
<sequence>MNINIEVLLQPIDSKSPVGENIEYELVYNEIRQARESDPEYLSGGEWSITEPRSANWKKVRNLCEQVLRYQSKDFQISCWYVESLSYIYGPEGLAVGCDYLSEFISRFWENCWPSIDEGPEMRYSKLIKLDKDIARCLNEYPILKRKDINLSYWYKVRSFEHNLSINPERRDEIIESEGDYSIKTFEKLTSDISPSDISAKLHHLVDIPHKLDELESCYFFNSKDIIHGVFKKTRECISDLTVFLNKLAPAMMRVNKSQLDSEVLIEEPVAPYISNLSVGDNKALKNNMSRELALKQMKEIADFFRETEPSSPVPYLIERAVRWANMSVTDWLNELLPDKEVIHKINEVLKGNN</sequence>
<dbReference type="InterPro" id="IPR010657">
    <property type="entry name" value="ImpA_N"/>
</dbReference>
<dbReference type="PANTHER" id="PTHR37951:SF1">
    <property type="entry name" value="TYPE VI SECRETION SYSTEM COMPONENT TSSA1"/>
    <property type="match status" value="1"/>
</dbReference>
<dbReference type="Proteomes" id="UP000358010">
    <property type="component" value="Unassembled WGS sequence"/>
</dbReference>
<dbReference type="EMBL" id="CAADJZ010000002">
    <property type="protein sequence ID" value="VFT72084.1"/>
    <property type="molecule type" value="Genomic_DNA"/>
</dbReference>
<dbReference type="InterPro" id="IPR017740">
    <property type="entry name" value="TssA-like"/>
</dbReference>
<evidence type="ECO:0000313" key="2">
    <source>
        <dbReference type="EMBL" id="VFT72084.1"/>
    </source>
</evidence>
<dbReference type="AlphaFoldDB" id="A0A485JMF4"/>
<dbReference type="PANTHER" id="PTHR37951">
    <property type="entry name" value="CYTOPLASMIC PROTEIN-RELATED"/>
    <property type="match status" value="1"/>
</dbReference>
<dbReference type="Pfam" id="PF06812">
    <property type="entry name" value="ImpA_N"/>
    <property type="match status" value="1"/>
</dbReference>
<evidence type="ECO:0000313" key="3">
    <source>
        <dbReference type="Proteomes" id="UP000358010"/>
    </source>
</evidence>
<proteinExistence type="predicted"/>
<reference evidence="2 3" key="1">
    <citation type="submission" date="2019-03" db="EMBL/GenBank/DDBJ databases">
        <authorList>
            <consortium name="Pathogen Informatics"/>
        </authorList>
    </citation>
    <scope>NUCLEOTIDE SEQUENCE [LARGE SCALE GENOMIC DNA]</scope>
    <source>
        <strain evidence="2 3">NCTC10974</strain>
    </source>
</reference>